<evidence type="ECO:0000313" key="1">
    <source>
        <dbReference type="EMBL" id="GIZ91002.1"/>
    </source>
</evidence>
<dbReference type="EMBL" id="BPMT01000050">
    <property type="protein sequence ID" value="GIZ95359.1"/>
    <property type="molecule type" value="Genomic_DNA"/>
</dbReference>
<dbReference type="EMBL" id="BPMS01000053">
    <property type="protein sequence ID" value="GIZ91002.1"/>
    <property type="molecule type" value="Genomic_DNA"/>
</dbReference>
<dbReference type="Proteomes" id="UP000887228">
    <property type="component" value="Unassembled WGS sequence"/>
</dbReference>
<comment type="caution">
    <text evidence="1">The sequence shown here is derived from an EMBL/GenBank/DDBJ whole genome shotgun (WGS) entry which is preliminary data.</text>
</comment>
<accession>A0AA37CKB3</accession>
<reference evidence="1 4" key="1">
    <citation type="submission" date="2021-07" db="EMBL/GenBank/DDBJ databases">
        <title>Whole genome sequencing of carbapenem-resistant Pseudomonas spp. isolated in Japan.</title>
        <authorList>
            <person name="Suzuki M."/>
            <person name="Maehana S."/>
            <person name="Kitasato H."/>
        </authorList>
    </citation>
    <scope>NUCLEOTIDE SEQUENCE</scope>
    <source>
        <strain evidence="1">KAM435</strain>
        <strain evidence="2 4">KAM436</strain>
    </source>
</reference>
<sequence length="414" mass="47532">MAEIADMDVKTVYAKIDFIHRQCMAFAQSRESKLPGMSFPRLYVSVDHQDYVINWVKREDKRNTVLTAVATAENTTQYIFAMHLNFDPSVDAMATEEDAVQRCDHELPAPYRRYARLWTQADYEKTVKISKAAKSKKNLSSSIESTYQAAEDRDDIESPDEIISTEKLPEMGMQVHSEYTLYAHFMYLSHLFQGAEKVRIFMDQDSGIRAACLAGFKDRIKERTADSFYVSINKEFTVDEKRRAVAESKKTIAKLMKDEGIENKQDAILTLLKRRISEAQILGKWKDRWVFHPLATMSEPEKAMCHLTDLGGYDENHLAWLYNKASLHGVDAYFNQVRRRLSLLERGIHTSSNSGRVWNGYAPYNPSMVQKMLDVLRVVHNYTLVSAIDKKTPAMRIGLASAVVTYEDILYFAI</sequence>
<dbReference type="Proteomes" id="UP000887212">
    <property type="component" value="Unassembled WGS sequence"/>
</dbReference>
<proteinExistence type="predicted"/>
<evidence type="ECO:0000313" key="2">
    <source>
        <dbReference type="EMBL" id="GIZ95359.1"/>
    </source>
</evidence>
<dbReference type="AlphaFoldDB" id="A0AA37CKB3"/>
<name>A0AA37CKB3_AQUAC</name>
<gene>
    <name evidence="1" type="ORF">KAM435_43290</name>
    <name evidence="2" type="ORF">KAM436_43270</name>
</gene>
<evidence type="ECO:0000313" key="4">
    <source>
        <dbReference type="Proteomes" id="UP000887228"/>
    </source>
</evidence>
<evidence type="ECO:0000313" key="3">
    <source>
        <dbReference type="Proteomes" id="UP000887212"/>
    </source>
</evidence>
<protein>
    <submittedName>
        <fullName evidence="1">Uncharacterized protein</fullName>
    </submittedName>
</protein>
<organism evidence="1 3">
    <name type="scientific">Aquipseudomonas alcaligenes</name>
    <name type="common">Pseudomonas alcaligenes</name>
    <dbReference type="NCBI Taxonomy" id="43263"/>
    <lineage>
        <taxon>Bacteria</taxon>
        <taxon>Pseudomonadati</taxon>
        <taxon>Pseudomonadota</taxon>
        <taxon>Gammaproteobacteria</taxon>
        <taxon>Pseudomonadales</taxon>
        <taxon>Pseudomonadaceae</taxon>
        <taxon>Aquipseudomonas</taxon>
    </lineage>
</organism>